<evidence type="ECO:0000313" key="2">
    <source>
        <dbReference type="EMBL" id="SCP98283.1"/>
    </source>
</evidence>
<dbReference type="AlphaFoldDB" id="A0A1D3TZF6"/>
<feature type="non-terminal residue" evidence="4">
    <location>
        <position position="1"/>
    </location>
</feature>
<evidence type="ECO:0000256" key="1">
    <source>
        <dbReference type="SAM" id="MobiDB-lite"/>
    </source>
</evidence>
<feature type="region of interest" description="Disordered" evidence="1">
    <location>
        <begin position="1"/>
        <end position="24"/>
    </location>
</feature>
<dbReference type="EMBL" id="FMKA01000071">
    <property type="protein sequence ID" value="SCP99917.1"/>
    <property type="molecule type" value="Genomic_DNA"/>
</dbReference>
<protein>
    <submittedName>
        <fullName evidence="4">Uncharacterized protein</fullName>
    </submittedName>
</protein>
<evidence type="ECO:0000313" key="3">
    <source>
        <dbReference type="EMBL" id="SCP99917.1"/>
    </source>
</evidence>
<reference evidence="4 5" key="1">
    <citation type="submission" date="2016-09" db="EMBL/GenBank/DDBJ databases">
        <authorList>
            <person name="Capua I."/>
            <person name="De Benedictis P."/>
            <person name="Joannis T."/>
            <person name="Lombin L.H."/>
            <person name="Cattoli G."/>
        </authorList>
    </citation>
    <scope>NUCLEOTIDE SEQUENCE [LARGE SCALE GENOMIC DNA]</scope>
    <source>
        <strain evidence="4 5">GluBS11</strain>
    </source>
</reference>
<accession>A0A1D3TZF6</accession>
<dbReference type="Proteomes" id="UP000199315">
    <property type="component" value="Unassembled WGS sequence"/>
</dbReference>
<organism evidence="4 5">
    <name type="scientific">Anaerobium acetethylicum</name>
    <dbReference type="NCBI Taxonomy" id="1619234"/>
    <lineage>
        <taxon>Bacteria</taxon>
        <taxon>Bacillati</taxon>
        <taxon>Bacillota</taxon>
        <taxon>Clostridia</taxon>
        <taxon>Lachnospirales</taxon>
        <taxon>Lachnospiraceae</taxon>
        <taxon>Anaerobium</taxon>
    </lineage>
</organism>
<feature type="compositionally biased region" description="Basic and acidic residues" evidence="1">
    <location>
        <begin position="1"/>
        <end position="11"/>
    </location>
</feature>
<proteinExistence type="predicted"/>
<evidence type="ECO:0000313" key="5">
    <source>
        <dbReference type="Proteomes" id="UP000199315"/>
    </source>
</evidence>
<name>A0A1D3TZF6_9FIRM</name>
<evidence type="ECO:0000313" key="4">
    <source>
        <dbReference type="EMBL" id="SCP99946.1"/>
    </source>
</evidence>
<sequence length="24" mass="2647">RVGEVTKKQSELYKAMGVTPPNTL</sequence>
<dbReference type="EMBL" id="FMKA01000018">
    <property type="protein sequence ID" value="SCP98283.1"/>
    <property type="molecule type" value="Genomic_DNA"/>
</dbReference>
<dbReference type="EMBL" id="FMKA01000076">
    <property type="protein sequence ID" value="SCP99946.1"/>
    <property type="molecule type" value="Genomic_DNA"/>
</dbReference>
<gene>
    <name evidence="2" type="ORF">SAMN05421730_101867</name>
    <name evidence="3" type="ORF">SAMN05421730_10711</name>
    <name evidence="4" type="ORF">SAMN05421730_10761</name>
</gene>
<keyword evidence="5" id="KW-1185">Reference proteome</keyword>